<evidence type="ECO:0000259" key="9">
    <source>
        <dbReference type="PROSITE" id="PS50928"/>
    </source>
</evidence>
<gene>
    <name evidence="10" type="ORF">METZ01_LOCUS196822</name>
</gene>
<dbReference type="GO" id="GO:0005886">
    <property type="term" value="C:plasma membrane"/>
    <property type="evidence" value="ECO:0007669"/>
    <property type="project" value="UniProtKB-SubCell"/>
</dbReference>
<dbReference type="PROSITE" id="PS50928">
    <property type="entry name" value="ABC_TM1"/>
    <property type="match status" value="1"/>
</dbReference>
<comment type="subcellular location">
    <subcellularLocation>
        <location evidence="1">Cell membrane</location>
        <topology evidence="1">Multi-pass membrane protein</topology>
    </subcellularLocation>
</comment>
<dbReference type="PANTHER" id="PTHR43848:SF2">
    <property type="entry name" value="PUTRESCINE TRANSPORT SYSTEM PERMEASE PROTEIN POTI"/>
    <property type="match status" value="1"/>
</dbReference>
<name>A0A382DZZ5_9ZZZZ</name>
<keyword evidence="4" id="KW-1003">Cell membrane</keyword>
<dbReference type="EMBL" id="UINC01041971">
    <property type="protein sequence ID" value="SVB43968.1"/>
    <property type="molecule type" value="Genomic_DNA"/>
</dbReference>
<feature type="transmembrane region" description="Helical" evidence="8">
    <location>
        <begin position="12"/>
        <end position="36"/>
    </location>
</feature>
<dbReference type="PANTHER" id="PTHR43848">
    <property type="entry name" value="PUTRESCINE TRANSPORT SYSTEM PERMEASE PROTEIN POTI"/>
    <property type="match status" value="1"/>
</dbReference>
<feature type="transmembrane region" description="Helical" evidence="8">
    <location>
        <begin position="138"/>
        <end position="162"/>
    </location>
</feature>
<keyword evidence="5 8" id="KW-0812">Transmembrane</keyword>
<evidence type="ECO:0000313" key="10">
    <source>
        <dbReference type="EMBL" id="SVB43968.1"/>
    </source>
</evidence>
<evidence type="ECO:0000256" key="4">
    <source>
        <dbReference type="ARBA" id="ARBA00022475"/>
    </source>
</evidence>
<evidence type="ECO:0000256" key="1">
    <source>
        <dbReference type="ARBA" id="ARBA00004651"/>
    </source>
</evidence>
<protein>
    <recommendedName>
        <fullName evidence="9">ABC transmembrane type-1 domain-containing protein</fullName>
    </recommendedName>
</protein>
<dbReference type="InterPro" id="IPR035906">
    <property type="entry name" value="MetI-like_sf"/>
</dbReference>
<comment type="similarity">
    <text evidence="2">Belongs to the binding-protein-dependent transport system permease family. CysTW subfamily.</text>
</comment>
<evidence type="ECO:0000256" key="3">
    <source>
        <dbReference type="ARBA" id="ARBA00022448"/>
    </source>
</evidence>
<evidence type="ECO:0000256" key="6">
    <source>
        <dbReference type="ARBA" id="ARBA00022989"/>
    </source>
</evidence>
<dbReference type="GO" id="GO:0055085">
    <property type="term" value="P:transmembrane transport"/>
    <property type="evidence" value="ECO:0007669"/>
    <property type="project" value="InterPro"/>
</dbReference>
<evidence type="ECO:0000256" key="5">
    <source>
        <dbReference type="ARBA" id="ARBA00022692"/>
    </source>
</evidence>
<organism evidence="10">
    <name type="scientific">marine metagenome</name>
    <dbReference type="NCBI Taxonomy" id="408172"/>
    <lineage>
        <taxon>unclassified sequences</taxon>
        <taxon>metagenomes</taxon>
        <taxon>ecological metagenomes</taxon>
    </lineage>
</organism>
<reference evidence="10" key="1">
    <citation type="submission" date="2018-05" db="EMBL/GenBank/DDBJ databases">
        <authorList>
            <person name="Lanie J.A."/>
            <person name="Ng W.-L."/>
            <person name="Kazmierczak K.M."/>
            <person name="Andrzejewski T.M."/>
            <person name="Davidsen T.M."/>
            <person name="Wayne K.J."/>
            <person name="Tettelin H."/>
            <person name="Glass J.I."/>
            <person name="Rusch D."/>
            <person name="Podicherti R."/>
            <person name="Tsui H.-C.T."/>
            <person name="Winkler M.E."/>
        </authorList>
    </citation>
    <scope>NUCLEOTIDE SEQUENCE</scope>
</reference>
<dbReference type="CDD" id="cd06261">
    <property type="entry name" value="TM_PBP2"/>
    <property type="match status" value="1"/>
</dbReference>
<feature type="transmembrane region" description="Helical" evidence="8">
    <location>
        <begin position="106"/>
        <end position="126"/>
    </location>
</feature>
<keyword evidence="7 8" id="KW-0472">Membrane</keyword>
<feature type="domain" description="ABC transmembrane type-1" evidence="9">
    <location>
        <begin position="67"/>
        <end position="261"/>
    </location>
</feature>
<feature type="transmembrane region" description="Helical" evidence="8">
    <location>
        <begin position="183"/>
        <end position="204"/>
    </location>
</feature>
<evidence type="ECO:0000256" key="8">
    <source>
        <dbReference type="SAM" id="Phobius"/>
    </source>
</evidence>
<keyword evidence="3" id="KW-0813">Transport</keyword>
<dbReference type="AlphaFoldDB" id="A0A382DZZ5"/>
<feature type="transmembrane region" description="Helical" evidence="8">
    <location>
        <begin position="235"/>
        <end position="261"/>
    </location>
</feature>
<feature type="transmembrane region" description="Helical" evidence="8">
    <location>
        <begin position="71"/>
        <end position="94"/>
    </location>
</feature>
<keyword evidence="6 8" id="KW-1133">Transmembrane helix</keyword>
<dbReference type="SUPFAM" id="SSF161098">
    <property type="entry name" value="MetI-like"/>
    <property type="match status" value="1"/>
</dbReference>
<dbReference type="Gene3D" id="1.10.3720.10">
    <property type="entry name" value="MetI-like"/>
    <property type="match status" value="1"/>
</dbReference>
<sequence>MIGTYSRLSRGLFTLYGVLILSFLYMPLLGTALASFSKKRYVSFPISQYTTKWYSKAYDSLTIAQLVETSFFVALAVTAICIVVGFFGALAYARYEWKGRRVFQKFLLLPIFFSKAVLGLALLLWFNFLGIVPSWKTAIVAHLVWVAPIGTLIMAIQAYSFDPSLEEAARDMGATRWQVFREITLPLLLPGVLSGGLFCFLLSWGNFPLSLFTTGADSTLPEWLYAKMIMGYSPLVPTVGTLTVVGAGVFILAGFIVVLLFKRVRSW</sequence>
<accession>A0A382DZZ5</accession>
<dbReference type="InterPro" id="IPR000515">
    <property type="entry name" value="MetI-like"/>
</dbReference>
<proteinExistence type="inferred from homology"/>
<dbReference type="Pfam" id="PF00528">
    <property type="entry name" value="BPD_transp_1"/>
    <property type="match status" value="1"/>
</dbReference>
<evidence type="ECO:0000256" key="2">
    <source>
        <dbReference type="ARBA" id="ARBA00007069"/>
    </source>
</evidence>
<evidence type="ECO:0000256" key="7">
    <source>
        <dbReference type="ARBA" id="ARBA00023136"/>
    </source>
</evidence>
<dbReference type="InterPro" id="IPR051789">
    <property type="entry name" value="Bact_Polyamine_Transport"/>
</dbReference>